<dbReference type="Proteomes" id="UP000326994">
    <property type="component" value="Unassembled WGS sequence"/>
</dbReference>
<keyword evidence="3" id="KW-1185">Reference proteome</keyword>
<reference evidence="2 3" key="1">
    <citation type="submission" date="2019-08" db="EMBL/GenBank/DDBJ databases">
        <title>Ulvibacter marinistellae sp. nov., isolated from a starfish, Patiria pectinifera.</title>
        <authorList>
            <person name="Kawano K."/>
            <person name="Ushijima N."/>
            <person name="Kihara M."/>
            <person name="Itoh H."/>
        </authorList>
    </citation>
    <scope>NUCLEOTIDE SEQUENCE [LARGE SCALE GENOMIC DNA]</scope>
    <source>
        <strain evidence="2 3">KK4</strain>
    </source>
</reference>
<name>A0A5J4FXS2_9FLAO</name>
<comment type="caution">
    <text evidence="2">The sequence shown here is derived from an EMBL/GenBank/DDBJ whole genome shotgun (WGS) entry which is preliminary data.</text>
</comment>
<accession>A0A5J4FXS2</accession>
<evidence type="ECO:0000256" key="1">
    <source>
        <dbReference type="SAM" id="SignalP"/>
    </source>
</evidence>
<evidence type="ECO:0000313" key="3">
    <source>
        <dbReference type="Proteomes" id="UP000326994"/>
    </source>
</evidence>
<keyword evidence="1" id="KW-0732">Signal</keyword>
<proteinExistence type="predicted"/>
<dbReference type="AlphaFoldDB" id="A0A5J4FXS2"/>
<feature type="signal peptide" evidence="1">
    <location>
        <begin position="1"/>
        <end position="21"/>
    </location>
</feature>
<organism evidence="2 3">
    <name type="scientific">Patiriisocius marinistellae</name>
    <dbReference type="NCBI Taxonomy" id="2494560"/>
    <lineage>
        <taxon>Bacteria</taxon>
        <taxon>Pseudomonadati</taxon>
        <taxon>Bacteroidota</taxon>
        <taxon>Flavobacteriia</taxon>
        <taxon>Flavobacteriales</taxon>
        <taxon>Flavobacteriaceae</taxon>
        <taxon>Patiriisocius</taxon>
    </lineage>
</organism>
<sequence length="137" mass="15280">MSLKIATILLLAAITSCQSISINDIEKKIVTASRPGQSLTFQYSLTMTIKEDVMLKSIMYKNASKPINFSISRLPDGLVMSNSEMLQSGIYYITAIAAFDESIKSSNDTLLFNFENSSNKTFTFQKETVWKGNLLTK</sequence>
<feature type="chain" id="PRO_5023845375" evidence="1">
    <location>
        <begin position="22"/>
        <end position="137"/>
    </location>
</feature>
<dbReference type="EMBL" id="BKCF01000005">
    <property type="protein sequence ID" value="GEQ87080.1"/>
    <property type="molecule type" value="Genomic_DNA"/>
</dbReference>
<gene>
    <name evidence="2" type="ORF">ULMS_25880</name>
</gene>
<dbReference type="RefSeq" id="WP_151894994.1">
    <property type="nucleotide sequence ID" value="NZ_BKCF01000005.1"/>
</dbReference>
<evidence type="ECO:0000313" key="2">
    <source>
        <dbReference type="EMBL" id="GEQ87080.1"/>
    </source>
</evidence>
<protein>
    <submittedName>
        <fullName evidence="2">Uncharacterized protein</fullName>
    </submittedName>
</protein>
<dbReference type="PROSITE" id="PS51257">
    <property type="entry name" value="PROKAR_LIPOPROTEIN"/>
    <property type="match status" value="1"/>
</dbReference>
<dbReference type="OrthoDB" id="9887237at2"/>